<proteinExistence type="predicted"/>
<dbReference type="Proteomes" id="UP000199658">
    <property type="component" value="Unassembled WGS sequence"/>
</dbReference>
<accession>A0A1I6HHQ7</accession>
<dbReference type="PANTHER" id="PTHR34580">
    <property type="match status" value="1"/>
</dbReference>
<dbReference type="SUPFAM" id="SSF46785">
    <property type="entry name" value="Winged helix' DNA-binding domain"/>
    <property type="match status" value="1"/>
</dbReference>
<dbReference type="Pfam" id="PF08279">
    <property type="entry name" value="HTH_11"/>
    <property type="match status" value="1"/>
</dbReference>
<name>A0A1I6HHQ7_9RHOB</name>
<dbReference type="Gene3D" id="1.10.10.10">
    <property type="entry name" value="Winged helix-like DNA-binding domain superfamily/Winged helix DNA-binding domain"/>
    <property type="match status" value="1"/>
</dbReference>
<dbReference type="PANTHER" id="PTHR34580:SF3">
    <property type="entry name" value="PROTEIN PAFB"/>
    <property type="match status" value="1"/>
</dbReference>
<dbReference type="Pfam" id="PF13280">
    <property type="entry name" value="WYL"/>
    <property type="match status" value="1"/>
</dbReference>
<reference evidence="4" key="1">
    <citation type="submission" date="2016-10" db="EMBL/GenBank/DDBJ databases">
        <authorList>
            <person name="Varghese N."/>
            <person name="Submissions S."/>
        </authorList>
    </citation>
    <scope>NUCLEOTIDE SEQUENCE [LARGE SCALE GENOMIC DNA]</scope>
    <source>
        <strain evidence="4">DSM 26921</strain>
    </source>
</reference>
<sequence>MRRTDRLFDLILLLRNGRLHRAEDLARELEVSVRTIYRDMETLQLSGVPVEGERGLGYMMTAPITLPPLNLTMTELEALHLGMAIVGEVADEELQGAARSLSAKIDAVLPEDRTAPPTGWGFAVYPFKDAAGGFRFMPQLRTAIRTRQKLSITYATAEGTPSERIIRPLQMEYWGRVWTVSAWCELRGDFRLFRADRIRALKPLAELFVEEQGKSLADFIARQKVKC</sequence>
<dbReference type="InterPro" id="IPR026881">
    <property type="entry name" value="WYL_dom"/>
</dbReference>
<dbReference type="InterPro" id="IPR013196">
    <property type="entry name" value="HTH_11"/>
</dbReference>
<evidence type="ECO:0000313" key="4">
    <source>
        <dbReference type="Proteomes" id="UP000199658"/>
    </source>
</evidence>
<gene>
    <name evidence="3" type="ORF">SAMN04488002_3010</name>
</gene>
<dbReference type="InterPro" id="IPR051534">
    <property type="entry name" value="CBASS_pafABC_assoc_protein"/>
</dbReference>
<keyword evidence="4" id="KW-1185">Reference proteome</keyword>
<dbReference type="RefSeq" id="WP_090218359.1">
    <property type="nucleotide sequence ID" value="NZ_FOYO01000001.1"/>
</dbReference>
<evidence type="ECO:0000259" key="1">
    <source>
        <dbReference type="Pfam" id="PF08279"/>
    </source>
</evidence>
<dbReference type="InterPro" id="IPR036390">
    <property type="entry name" value="WH_DNA-bd_sf"/>
</dbReference>
<dbReference type="STRING" id="670154.SAMN04488002_3010"/>
<protein>
    <submittedName>
        <fullName evidence="3">HTH domain-containing protein</fullName>
    </submittedName>
</protein>
<organism evidence="3 4">
    <name type="scientific">Litoreibacter janthinus</name>
    <dbReference type="NCBI Taxonomy" id="670154"/>
    <lineage>
        <taxon>Bacteria</taxon>
        <taxon>Pseudomonadati</taxon>
        <taxon>Pseudomonadota</taxon>
        <taxon>Alphaproteobacteria</taxon>
        <taxon>Rhodobacterales</taxon>
        <taxon>Roseobacteraceae</taxon>
        <taxon>Litoreibacter</taxon>
    </lineage>
</organism>
<dbReference type="EMBL" id="FOYO01000001">
    <property type="protein sequence ID" value="SFR53827.1"/>
    <property type="molecule type" value="Genomic_DNA"/>
</dbReference>
<evidence type="ECO:0000313" key="3">
    <source>
        <dbReference type="EMBL" id="SFR53827.1"/>
    </source>
</evidence>
<dbReference type="OrthoDB" id="9807255at2"/>
<dbReference type="AlphaFoldDB" id="A0A1I6HHQ7"/>
<dbReference type="PROSITE" id="PS52050">
    <property type="entry name" value="WYL"/>
    <property type="match status" value="1"/>
</dbReference>
<dbReference type="InterPro" id="IPR036388">
    <property type="entry name" value="WH-like_DNA-bd_sf"/>
</dbReference>
<evidence type="ECO:0000259" key="2">
    <source>
        <dbReference type="Pfam" id="PF13280"/>
    </source>
</evidence>
<feature type="domain" description="Helix-turn-helix type 11" evidence="1">
    <location>
        <begin position="6"/>
        <end position="58"/>
    </location>
</feature>
<feature type="domain" description="WYL" evidence="2">
    <location>
        <begin position="137"/>
        <end position="202"/>
    </location>
</feature>